<dbReference type="Proteomes" id="UP000230069">
    <property type="component" value="Unassembled WGS sequence"/>
</dbReference>
<name>A0A2G5CJH5_AQUCA</name>
<organism evidence="1 2">
    <name type="scientific">Aquilegia coerulea</name>
    <name type="common">Rocky mountain columbine</name>
    <dbReference type="NCBI Taxonomy" id="218851"/>
    <lineage>
        <taxon>Eukaryota</taxon>
        <taxon>Viridiplantae</taxon>
        <taxon>Streptophyta</taxon>
        <taxon>Embryophyta</taxon>
        <taxon>Tracheophyta</taxon>
        <taxon>Spermatophyta</taxon>
        <taxon>Magnoliopsida</taxon>
        <taxon>Ranunculales</taxon>
        <taxon>Ranunculaceae</taxon>
        <taxon>Thalictroideae</taxon>
        <taxon>Aquilegia</taxon>
    </lineage>
</organism>
<reference evidence="1 2" key="1">
    <citation type="submission" date="2017-09" db="EMBL/GenBank/DDBJ databases">
        <title>WGS assembly of Aquilegia coerulea Goldsmith.</title>
        <authorList>
            <person name="Hodges S."/>
            <person name="Kramer E."/>
            <person name="Nordborg M."/>
            <person name="Tomkins J."/>
            <person name="Borevitz J."/>
            <person name="Derieg N."/>
            <person name="Yan J."/>
            <person name="Mihaltcheva S."/>
            <person name="Hayes R.D."/>
            <person name="Rokhsar D."/>
        </authorList>
    </citation>
    <scope>NUCLEOTIDE SEQUENCE [LARGE SCALE GENOMIC DNA]</scope>
    <source>
        <strain evidence="2">cv. Goldsmith</strain>
    </source>
</reference>
<evidence type="ECO:0000313" key="1">
    <source>
        <dbReference type="EMBL" id="PIA31436.1"/>
    </source>
</evidence>
<protein>
    <submittedName>
        <fullName evidence="1">Uncharacterized protein</fullName>
    </submittedName>
</protein>
<gene>
    <name evidence="1" type="ORF">AQUCO_04900024v1</name>
</gene>
<dbReference type="EMBL" id="KZ305066">
    <property type="protein sequence ID" value="PIA31436.1"/>
    <property type="molecule type" value="Genomic_DNA"/>
</dbReference>
<proteinExistence type="predicted"/>
<keyword evidence="2" id="KW-1185">Reference proteome</keyword>
<dbReference type="AlphaFoldDB" id="A0A2G5CJH5"/>
<accession>A0A2G5CJH5</accession>
<evidence type="ECO:0000313" key="2">
    <source>
        <dbReference type="Proteomes" id="UP000230069"/>
    </source>
</evidence>
<sequence>MHYSGQRESKNLNQTAKHGDTEAARLAFFASLPLNADPLLPQLSIFSKTQSQITIREYSSTYKTELIHGPSKRSF</sequence>
<dbReference type="InParanoid" id="A0A2G5CJH5"/>